<dbReference type="Proteomes" id="UP000325313">
    <property type="component" value="Unassembled WGS sequence"/>
</dbReference>
<feature type="region of interest" description="Disordered" evidence="1">
    <location>
        <begin position="1"/>
        <end position="21"/>
    </location>
</feature>
<feature type="compositionally biased region" description="Polar residues" evidence="1">
    <location>
        <begin position="101"/>
        <end position="118"/>
    </location>
</feature>
<evidence type="ECO:0000313" key="3">
    <source>
        <dbReference type="Proteomes" id="UP000325313"/>
    </source>
</evidence>
<feature type="compositionally biased region" description="Basic residues" evidence="1">
    <location>
        <begin position="87"/>
        <end position="99"/>
    </location>
</feature>
<accession>A0A5B0LLM5</accession>
<protein>
    <submittedName>
        <fullName evidence="2">Uncharacterized protein</fullName>
    </submittedName>
</protein>
<name>A0A5B0LLM5_PUCGR</name>
<feature type="compositionally biased region" description="Low complexity" evidence="1">
    <location>
        <begin position="72"/>
        <end position="84"/>
    </location>
</feature>
<sequence>MSARLPVSPSGTLTSGPDVSGLNLASDVSGVSIQQPQDLAMSAQPSGTAVEPIGKKKRRSRRTQKEMAIYRAEQAQIKKVQAQQKAKDKRLKGRARGGKSARSTRSTAQGATVQSASRISEPGSAPAASQTSVPDANPPFNSDDYENVCGYLEEESNYTRLYGDGSKTTVGTTKVTKAAAYDMFAIFINDNSNHRLRLTGSQLRQRIDGYKKRFMKAKDWAEQTGAGIEEGEDLPTLAELLEKKCPCYERMYAIFGGKANVTPLAQFDSGVGADLYMDMTEARGVQSRDSSPEVFFSGWEEAEDEQPPSGLTTPAGLLDLNRCSTALENLNGQLTPTPQVDPELNDEELPPPLDFSGSAMDPSPTVTTQILRARVSQGSAGVSSTPASQVPTSVIPRPSPAGTSRRAFPNQRSTDVSPAAPVRDTNTRGKTTLASAFENSNSEKFVYLKQHMAWEKEKEDNRLSWEKEKYNKELAHAKYGAEGQSKLAALKLKAAQDWIGQGKSAAEVEGLLKAIYG</sequence>
<dbReference type="AlphaFoldDB" id="A0A5B0LLM5"/>
<dbReference type="EMBL" id="VDEP01000511">
    <property type="protein sequence ID" value="KAA1065261.1"/>
    <property type="molecule type" value="Genomic_DNA"/>
</dbReference>
<gene>
    <name evidence="2" type="ORF">PGTUg99_014732</name>
</gene>
<feature type="region of interest" description="Disordered" evidence="1">
    <location>
        <begin position="379"/>
        <end position="426"/>
    </location>
</feature>
<organism evidence="2 3">
    <name type="scientific">Puccinia graminis f. sp. tritici</name>
    <dbReference type="NCBI Taxonomy" id="56615"/>
    <lineage>
        <taxon>Eukaryota</taxon>
        <taxon>Fungi</taxon>
        <taxon>Dikarya</taxon>
        <taxon>Basidiomycota</taxon>
        <taxon>Pucciniomycotina</taxon>
        <taxon>Pucciniomycetes</taxon>
        <taxon>Pucciniales</taxon>
        <taxon>Pucciniaceae</taxon>
        <taxon>Puccinia</taxon>
    </lineage>
</organism>
<dbReference type="PANTHER" id="PTHR33246:SF51">
    <property type="entry name" value="MYB_SANT-LIKE DOMAIN-CONTAINING PROTEIN"/>
    <property type="match status" value="1"/>
</dbReference>
<evidence type="ECO:0000313" key="2">
    <source>
        <dbReference type="EMBL" id="KAA1065261.1"/>
    </source>
</evidence>
<feature type="compositionally biased region" description="Polar residues" evidence="1">
    <location>
        <begin position="379"/>
        <end position="392"/>
    </location>
</feature>
<reference evidence="2 3" key="1">
    <citation type="submission" date="2019-05" db="EMBL/GenBank/DDBJ databases">
        <title>Emergence of the Ug99 lineage of the wheat stem rust pathogen through somatic hybridization.</title>
        <authorList>
            <person name="Li F."/>
            <person name="Upadhyaya N.M."/>
            <person name="Sperschneider J."/>
            <person name="Matny O."/>
            <person name="Nguyen-Phuc H."/>
            <person name="Mago R."/>
            <person name="Raley C."/>
            <person name="Miller M.E."/>
            <person name="Silverstein K.A.T."/>
            <person name="Henningsen E."/>
            <person name="Hirsch C.D."/>
            <person name="Visser B."/>
            <person name="Pretorius Z.A."/>
            <person name="Steffenson B.J."/>
            <person name="Schwessinger B."/>
            <person name="Dodds P.N."/>
            <person name="Figueroa M."/>
        </authorList>
    </citation>
    <scope>NUCLEOTIDE SEQUENCE [LARGE SCALE GENOMIC DNA]</scope>
    <source>
        <strain evidence="2 3">Ug99</strain>
    </source>
</reference>
<feature type="compositionally biased region" description="Polar residues" evidence="1">
    <location>
        <begin position="37"/>
        <end position="47"/>
    </location>
</feature>
<proteinExistence type="predicted"/>
<dbReference type="PANTHER" id="PTHR33246">
    <property type="entry name" value="CCHC-TYPE DOMAIN-CONTAINING PROTEIN"/>
    <property type="match status" value="1"/>
</dbReference>
<evidence type="ECO:0000256" key="1">
    <source>
        <dbReference type="SAM" id="MobiDB-lite"/>
    </source>
</evidence>
<comment type="caution">
    <text evidence="2">The sequence shown here is derived from an EMBL/GenBank/DDBJ whole genome shotgun (WGS) entry which is preliminary data.</text>
</comment>
<feature type="region of interest" description="Disordered" evidence="1">
    <location>
        <begin position="37"/>
        <end position="146"/>
    </location>
</feature>